<dbReference type="PANTHER" id="PTHR46844:SF1">
    <property type="entry name" value="SLR5058 PROTEIN"/>
    <property type="match status" value="1"/>
</dbReference>
<organism evidence="5">
    <name type="scientific">Streptomyces sp. NBC_01393</name>
    <dbReference type="NCBI Taxonomy" id="2903851"/>
    <lineage>
        <taxon>Bacteria</taxon>
        <taxon>Bacillati</taxon>
        <taxon>Actinomycetota</taxon>
        <taxon>Actinomycetes</taxon>
        <taxon>Kitasatosporales</taxon>
        <taxon>Streptomycetaceae</taxon>
        <taxon>Streptomyces</taxon>
    </lineage>
</organism>
<dbReference type="SUPFAM" id="SSF52540">
    <property type="entry name" value="P-loop containing nucleoside triphosphate hydrolases"/>
    <property type="match status" value="1"/>
</dbReference>
<feature type="domain" description="NACHT" evidence="4">
    <location>
        <begin position="267"/>
        <end position="601"/>
    </location>
</feature>
<dbReference type="GO" id="GO:0005524">
    <property type="term" value="F:ATP binding"/>
    <property type="evidence" value="ECO:0007669"/>
    <property type="project" value="UniProtKB-KW"/>
</dbReference>
<dbReference type="PANTHER" id="PTHR46844">
    <property type="entry name" value="SLR5058 PROTEIN"/>
    <property type="match status" value="1"/>
</dbReference>
<evidence type="ECO:0000313" key="5">
    <source>
        <dbReference type="EMBL" id="WTZ10934.1"/>
    </source>
</evidence>
<dbReference type="AlphaFoldDB" id="A0AAU3HZH3"/>
<keyword evidence="1" id="KW-0547">Nucleotide-binding</keyword>
<dbReference type="InterPro" id="IPR007111">
    <property type="entry name" value="NACHT_NTPase"/>
</dbReference>
<dbReference type="PROSITE" id="PS50837">
    <property type="entry name" value="NACHT"/>
    <property type="match status" value="1"/>
</dbReference>
<dbReference type="Gene3D" id="3.40.50.300">
    <property type="entry name" value="P-loop containing nucleotide triphosphate hydrolases"/>
    <property type="match status" value="1"/>
</dbReference>
<dbReference type="InterPro" id="IPR032675">
    <property type="entry name" value="LRR_dom_sf"/>
</dbReference>
<keyword evidence="2" id="KW-0067">ATP-binding</keyword>
<dbReference type="Pfam" id="PF22733">
    <property type="entry name" value="NNH1"/>
    <property type="match status" value="1"/>
</dbReference>
<feature type="compositionally biased region" description="Polar residues" evidence="3">
    <location>
        <begin position="1034"/>
        <end position="1043"/>
    </location>
</feature>
<dbReference type="EMBL" id="CP109546">
    <property type="protein sequence ID" value="WTZ10934.1"/>
    <property type="molecule type" value="Genomic_DNA"/>
</dbReference>
<dbReference type="SUPFAM" id="SSF52058">
    <property type="entry name" value="L domain-like"/>
    <property type="match status" value="1"/>
</dbReference>
<gene>
    <name evidence="5" type="ORF">OG699_24915</name>
</gene>
<dbReference type="InterPro" id="IPR027417">
    <property type="entry name" value="P-loop_NTPase"/>
</dbReference>
<evidence type="ECO:0000256" key="3">
    <source>
        <dbReference type="SAM" id="MobiDB-lite"/>
    </source>
</evidence>
<name>A0AAU3HZH3_9ACTN</name>
<evidence type="ECO:0000256" key="1">
    <source>
        <dbReference type="ARBA" id="ARBA00022741"/>
    </source>
</evidence>
<dbReference type="Pfam" id="PF05729">
    <property type="entry name" value="NACHT"/>
    <property type="match status" value="1"/>
</dbReference>
<proteinExistence type="predicted"/>
<reference evidence="5" key="1">
    <citation type="submission" date="2022-10" db="EMBL/GenBank/DDBJ databases">
        <title>The complete genomes of actinobacterial strains from the NBC collection.</title>
        <authorList>
            <person name="Joergensen T.S."/>
            <person name="Alvarez Arevalo M."/>
            <person name="Sterndorff E.B."/>
            <person name="Faurdal D."/>
            <person name="Vuksanovic O."/>
            <person name="Mourched A.-S."/>
            <person name="Charusanti P."/>
            <person name="Shaw S."/>
            <person name="Blin K."/>
            <person name="Weber T."/>
        </authorList>
    </citation>
    <scope>NUCLEOTIDE SEQUENCE</scope>
    <source>
        <strain evidence="5">NBC_01393</strain>
    </source>
</reference>
<sequence>MDPVTVGTRLASSVAAPLVRKLFVAEGPGAGLVDKPVRISALVSFRGEKRAVGEKELTRLSAALVGRALRGGERPFPADEEQAVVHALGTTLHALGDLTMTDVQAVELGHLALALRLRAAAGNPDRDLSLDATVFYEGLLDTACLHVLHFFTQRSAFVPRTLVEQSRRQRELIAKVDELIARTPMTGGTDQAFEQRYLAHLATRHSRLTIYGIDLVNSPERWPLDAAYLSLQALRPLEDEETASSDGVRIAAAAASLPAEQALSEQDLVLLRGVAGSGKTTLVQWLAVTAARGERGDRIPFVLPLRTLVRRPEGLPAPDAFLSAVRLPFHATQPDGWTDRVLGHGRGLLLVDGLDEIPERDREHTRRWLRELLDAYPGNQWLVTSRPSAVREDWLAPDGFTELVLSPMTGDDVAAFIRRWHAAARLDASDTDRLDGYERSLLDAVRTKPDLGRLATNPLMCGLICALHRDRRGYLPHGRQELYDAALSMLLSRRDEERDMFVRGSGPDGIHLTELPQIQLLQRLAYWLIRNNRAEMDRARAERIVADVLPSLPAAARQGDAAQILRHLLVRSGLLREPTPGTVEFVHRTFQDYLGAKAAVEDGDFGLLVRNAGESQWADVVRMAVAHARPRERAELLGSMTGAAARLDKSSATRVRLLALASLEHATQLAPEVRAAVEGDAAALIPPRTSAEARALAEAGPLVLELLPGPEGLTEDEAHGVVVTASLIGTDAAIPVLARFRSHPARSVRAQLAWGWHRFDTERYASEIIARLDPAGLYFSAHSTAQLHVLRDLGGRPRMQIVGDIDPAELRTCLLPDQVTRLMLRHNNRLGDLGFLTAQRRLEQLNLDGCTGIGDLAPLAELPLRGLYLMSDSGRPPVPDGLAGLASLRELNVGHRLTGRSLGETLPLDAPLEVICFGLDVLRDTGMRGLGHWRSLHTLWLSREPGELTPDDWSEVAALPALRELRIHRAALGSLVSAPPLPSVEHLELRKLAGNEDLSGLRTLLPNLRTVNFALTSDTGTVPEQLAGQLPGEHTTTTTHNVL</sequence>
<dbReference type="InterPro" id="IPR054547">
    <property type="entry name" value="NNH1"/>
</dbReference>
<evidence type="ECO:0000259" key="4">
    <source>
        <dbReference type="PROSITE" id="PS50837"/>
    </source>
</evidence>
<accession>A0AAU3HZH3</accession>
<evidence type="ECO:0000256" key="2">
    <source>
        <dbReference type="ARBA" id="ARBA00022840"/>
    </source>
</evidence>
<feature type="region of interest" description="Disordered" evidence="3">
    <location>
        <begin position="1024"/>
        <end position="1043"/>
    </location>
</feature>
<protein>
    <submittedName>
        <fullName evidence="5">NACHT domain-containing protein</fullName>
    </submittedName>
</protein>
<dbReference type="Gene3D" id="3.80.10.10">
    <property type="entry name" value="Ribonuclease Inhibitor"/>
    <property type="match status" value="1"/>
</dbReference>